<dbReference type="EMBL" id="JAQFWQ010000015">
    <property type="protein sequence ID" value="MDA2810533.1"/>
    <property type="molecule type" value="Genomic_DNA"/>
</dbReference>
<dbReference type="RefSeq" id="WP_270684705.1">
    <property type="nucleotide sequence ID" value="NZ_JAQFWQ010000015.1"/>
</dbReference>
<dbReference type="Pfam" id="PF12680">
    <property type="entry name" value="SnoaL_2"/>
    <property type="match status" value="1"/>
</dbReference>
<dbReference type="InterPro" id="IPR037401">
    <property type="entry name" value="SnoaL-like"/>
</dbReference>
<comment type="caution">
    <text evidence="2">The sequence shown here is derived from an EMBL/GenBank/DDBJ whole genome shotgun (WGS) entry which is preliminary data.</text>
</comment>
<evidence type="ECO:0000259" key="1">
    <source>
        <dbReference type="Pfam" id="PF12680"/>
    </source>
</evidence>
<gene>
    <name evidence="2" type="ORF">O4J56_07780</name>
</gene>
<evidence type="ECO:0000313" key="3">
    <source>
        <dbReference type="Proteomes" id="UP001527866"/>
    </source>
</evidence>
<dbReference type="Gene3D" id="3.10.450.50">
    <property type="match status" value="1"/>
</dbReference>
<sequence>MVQVTAAPDCGNAPRKQVLRDFAVAMAEHDTDSLLSAVADDVEWEIVGRRTVRGKADFAAAVAAGVDRRAETLRMDSILTHGREGAVSSRLGLPGGGGLRCCDVYTFSGHGKTATIKRITSYWIEE</sequence>
<keyword evidence="3" id="KW-1185">Reference proteome</keyword>
<feature type="domain" description="SnoaL-like" evidence="1">
    <location>
        <begin position="20"/>
        <end position="112"/>
    </location>
</feature>
<dbReference type="Proteomes" id="UP001527866">
    <property type="component" value="Unassembled WGS sequence"/>
</dbReference>
<name>A0ABT4U0Q4_9ACTN</name>
<proteinExistence type="predicted"/>
<dbReference type="InterPro" id="IPR032710">
    <property type="entry name" value="NTF2-like_dom_sf"/>
</dbReference>
<evidence type="ECO:0000313" key="2">
    <source>
        <dbReference type="EMBL" id="MDA2810533.1"/>
    </source>
</evidence>
<organism evidence="2 3">
    <name type="scientific">Nocardiopsis endophytica</name>
    <dbReference type="NCBI Taxonomy" id="3018445"/>
    <lineage>
        <taxon>Bacteria</taxon>
        <taxon>Bacillati</taxon>
        <taxon>Actinomycetota</taxon>
        <taxon>Actinomycetes</taxon>
        <taxon>Streptosporangiales</taxon>
        <taxon>Nocardiopsidaceae</taxon>
        <taxon>Nocardiopsis</taxon>
    </lineage>
</organism>
<accession>A0ABT4U0Q4</accession>
<dbReference type="SUPFAM" id="SSF54427">
    <property type="entry name" value="NTF2-like"/>
    <property type="match status" value="1"/>
</dbReference>
<reference evidence="2 3" key="1">
    <citation type="submission" date="2023-01" db="EMBL/GenBank/DDBJ databases">
        <title>Draft genome sequence of Nocardiopsis sp. RSe5-2 isolated from halophytes.</title>
        <authorList>
            <person name="Duangmal K."/>
            <person name="Chantavorakit T."/>
        </authorList>
    </citation>
    <scope>NUCLEOTIDE SEQUENCE [LARGE SCALE GENOMIC DNA]</scope>
    <source>
        <strain evidence="2 3">RSe5-2</strain>
    </source>
</reference>
<protein>
    <submittedName>
        <fullName evidence="2">Nuclear transport factor 2 family protein</fullName>
    </submittedName>
</protein>